<dbReference type="Proteomes" id="UP001066276">
    <property type="component" value="Chromosome 9"/>
</dbReference>
<sequence>MVEEISRVEPQLFSAQVQQIARKKELWQRIVDRVNSMGTYPWTRDDIRKRWNDLRGKVRSIASRHQVAIMRTGCGPPPPPLQLTAWKELVLAIQHPEGLTGGQETVTPANGSSEHVPQQLSPPPEDAVSDDSNSVCPDPDDLPGSSGTTGQLSSTSHTQSTTGRPPSNSNTTAATQRPQTSVPWTHKSIVCPPVQGPELTPPRQDDEGPGVSRSGYTVQRTEAQGARGQGKWEVSCAPGGGQTQGTDCPGGTHTCPGAYQQSQDTMGQVITILQENQWLQGVHHREGIQQLQGLNANMASIAGVLGDMANTMHEKRAHQQAPSTSQSTHEPTTSAAASGQEDLPHHSLATSFPPSAEGEPPHKHFLRPTQTPETVAKTKTTARK</sequence>
<feature type="domain" description="Myb/SANT-like DNA-binding" evidence="2">
    <location>
        <begin position="19"/>
        <end position="60"/>
    </location>
</feature>
<dbReference type="AlphaFoldDB" id="A0AAV7N5Q5"/>
<feature type="region of interest" description="Disordered" evidence="1">
    <location>
        <begin position="314"/>
        <end position="384"/>
    </location>
</feature>
<evidence type="ECO:0000256" key="1">
    <source>
        <dbReference type="SAM" id="MobiDB-lite"/>
    </source>
</evidence>
<evidence type="ECO:0000259" key="2">
    <source>
        <dbReference type="Pfam" id="PF13873"/>
    </source>
</evidence>
<proteinExistence type="predicted"/>
<gene>
    <name evidence="3" type="ORF">NDU88_007369</name>
</gene>
<feature type="compositionally biased region" description="Low complexity" evidence="1">
    <location>
        <begin position="144"/>
        <end position="163"/>
    </location>
</feature>
<dbReference type="Pfam" id="PF13873">
    <property type="entry name" value="Myb_DNA-bind_5"/>
    <property type="match status" value="1"/>
</dbReference>
<feature type="compositionally biased region" description="Polar residues" evidence="1">
    <location>
        <begin position="320"/>
        <end position="337"/>
    </location>
</feature>
<dbReference type="PANTHER" id="PTHR23098:SF16">
    <property type="entry name" value="REGULATORY PROTEIN ZESTE"/>
    <property type="match status" value="1"/>
</dbReference>
<feature type="region of interest" description="Disordered" evidence="1">
    <location>
        <begin position="99"/>
        <end position="216"/>
    </location>
</feature>
<feature type="compositionally biased region" description="Polar residues" evidence="1">
    <location>
        <begin position="164"/>
        <end position="183"/>
    </location>
</feature>
<comment type="caution">
    <text evidence="3">The sequence shown here is derived from an EMBL/GenBank/DDBJ whole genome shotgun (WGS) entry which is preliminary data.</text>
</comment>
<dbReference type="PANTHER" id="PTHR23098">
    <property type="entry name" value="AGAP001331-PA-RELATED"/>
    <property type="match status" value="1"/>
</dbReference>
<feature type="compositionally biased region" description="Polar residues" evidence="1">
    <location>
        <begin position="102"/>
        <end position="119"/>
    </location>
</feature>
<evidence type="ECO:0000313" key="3">
    <source>
        <dbReference type="EMBL" id="KAJ1110014.1"/>
    </source>
</evidence>
<dbReference type="EMBL" id="JANPWB010000013">
    <property type="protein sequence ID" value="KAJ1110014.1"/>
    <property type="molecule type" value="Genomic_DNA"/>
</dbReference>
<accession>A0AAV7N5Q5</accession>
<organism evidence="3 4">
    <name type="scientific">Pleurodeles waltl</name>
    <name type="common">Iberian ribbed newt</name>
    <dbReference type="NCBI Taxonomy" id="8319"/>
    <lineage>
        <taxon>Eukaryota</taxon>
        <taxon>Metazoa</taxon>
        <taxon>Chordata</taxon>
        <taxon>Craniata</taxon>
        <taxon>Vertebrata</taxon>
        <taxon>Euteleostomi</taxon>
        <taxon>Amphibia</taxon>
        <taxon>Batrachia</taxon>
        <taxon>Caudata</taxon>
        <taxon>Salamandroidea</taxon>
        <taxon>Salamandridae</taxon>
        <taxon>Pleurodelinae</taxon>
        <taxon>Pleurodeles</taxon>
    </lineage>
</organism>
<dbReference type="InterPro" id="IPR028002">
    <property type="entry name" value="Myb_DNA-bind_5"/>
</dbReference>
<name>A0AAV7N5Q5_PLEWA</name>
<dbReference type="GO" id="GO:0005634">
    <property type="term" value="C:nucleus"/>
    <property type="evidence" value="ECO:0007669"/>
    <property type="project" value="TreeGrafter"/>
</dbReference>
<evidence type="ECO:0000313" key="4">
    <source>
        <dbReference type="Proteomes" id="UP001066276"/>
    </source>
</evidence>
<reference evidence="3" key="1">
    <citation type="journal article" date="2022" name="bioRxiv">
        <title>Sequencing and chromosome-scale assembly of the giantPleurodeles waltlgenome.</title>
        <authorList>
            <person name="Brown T."/>
            <person name="Elewa A."/>
            <person name="Iarovenko S."/>
            <person name="Subramanian E."/>
            <person name="Araus A.J."/>
            <person name="Petzold A."/>
            <person name="Susuki M."/>
            <person name="Suzuki K.-i.T."/>
            <person name="Hayashi T."/>
            <person name="Toyoda A."/>
            <person name="Oliveira C."/>
            <person name="Osipova E."/>
            <person name="Leigh N.D."/>
            <person name="Simon A."/>
            <person name="Yun M.H."/>
        </authorList>
    </citation>
    <scope>NUCLEOTIDE SEQUENCE</scope>
    <source>
        <strain evidence="3">20211129_DDA</strain>
        <tissue evidence="3">Liver</tissue>
    </source>
</reference>
<protein>
    <recommendedName>
        <fullName evidence="2">Myb/SANT-like DNA-binding domain-containing protein</fullName>
    </recommendedName>
</protein>
<feature type="compositionally biased region" description="Polar residues" evidence="1">
    <location>
        <begin position="368"/>
        <end position="384"/>
    </location>
</feature>
<keyword evidence="4" id="KW-1185">Reference proteome</keyword>